<keyword evidence="4" id="KW-1185">Reference proteome</keyword>
<keyword evidence="1" id="KW-0175">Coiled coil</keyword>
<evidence type="ECO:0000313" key="3">
    <source>
        <dbReference type="EMBL" id="KAK0493806.1"/>
    </source>
</evidence>
<evidence type="ECO:0000313" key="4">
    <source>
        <dbReference type="Proteomes" id="UP001175228"/>
    </source>
</evidence>
<evidence type="ECO:0000256" key="1">
    <source>
        <dbReference type="SAM" id="Coils"/>
    </source>
</evidence>
<proteinExistence type="predicted"/>
<dbReference type="AlphaFoldDB" id="A0AA39Q1T7"/>
<gene>
    <name evidence="3" type="ORF">EDD18DRAFT_1356284</name>
</gene>
<feature type="region of interest" description="Disordered" evidence="2">
    <location>
        <begin position="84"/>
        <end position="148"/>
    </location>
</feature>
<organism evidence="3 4">
    <name type="scientific">Armillaria luteobubalina</name>
    <dbReference type="NCBI Taxonomy" id="153913"/>
    <lineage>
        <taxon>Eukaryota</taxon>
        <taxon>Fungi</taxon>
        <taxon>Dikarya</taxon>
        <taxon>Basidiomycota</taxon>
        <taxon>Agaricomycotina</taxon>
        <taxon>Agaricomycetes</taxon>
        <taxon>Agaricomycetidae</taxon>
        <taxon>Agaricales</taxon>
        <taxon>Marasmiineae</taxon>
        <taxon>Physalacriaceae</taxon>
        <taxon>Armillaria</taxon>
    </lineage>
</organism>
<reference evidence="3" key="1">
    <citation type="submission" date="2023-06" db="EMBL/GenBank/DDBJ databases">
        <authorList>
            <consortium name="Lawrence Berkeley National Laboratory"/>
            <person name="Ahrendt S."/>
            <person name="Sahu N."/>
            <person name="Indic B."/>
            <person name="Wong-Bajracharya J."/>
            <person name="Merenyi Z."/>
            <person name="Ke H.-M."/>
            <person name="Monk M."/>
            <person name="Kocsube S."/>
            <person name="Drula E."/>
            <person name="Lipzen A."/>
            <person name="Balint B."/>
            <person name="Henrissat B."/>
            <person name="Andreopoulos B."/>
            <person name="Martin F.M."/>
            <person name="Harder C.B."/>
            <person name="Rigling D."/>
            <person name="Ford K.L."/>
            <person name="Foster G.D."/>
            <person name="Pangilinan J."/>
            <person name="Papanicolaou A."/>
            <person name="Barry K."/>
            <person name="LaButti K."/>
            <person name="Viragh M."/>
            <person name="Koriabine M."/>
            <person name="Yan M."/>
            <person name="Riley R."/>
            <person name="Champramary S."/>
            <person name="Plett K.L."/>
            <person name="Tsai I.J."/>
            <person name="Slot J."/>
            <person name="Sipos G."/>
            <person name="Plett J."/>
            <person name="Nagy L.G."/>
            <person name="Grigoriev I.V."/>
        </authorList>
    </citation>
    <scope>NUCLEOTIDE SEQUENCE</scope>
    <source>
        <strain evidence="3">HWK02</strain>
    </source>
</reference>
<feature type="compositionally biased region" description="Low complexity" evidence="2">
    <location>
        <begin position="121"/>
        <end position="136"/>
    </location>
</feature>
<evidence type="ECO:0000256" key="2">
    <source>
        <dbReference type="SAM" id="MobiDB-lite"/>
    </source>
</evidence>
<sequence>MALLRQDVQNKDGELQMVCLALNQQTNTLKDITKEKECIEKMLVELKENDEMTRLHLLQLEGTMKQKDNKLITLNTRIMAAVPSSTSNASTSQAPSSFALGPASGVPSSSTEGASMPWAPSSSTILGSTSKTSSSSQRPGMGCTPIKVTHNNVTLPISSLQIKRQSETSEQMPEQQEDINMDGADLPNIDDATLNDASVKELLKMCTLFLKAAVTSKAQLRKDNPVRYSPLKKMVARMEQCEQMSKNEINALQRFIRKQFLTLTGISMLEEFISYEPVEESLVIAFHEGMGNGPEDEFYTLDFSPSFRVSRWNCIIINNMVGVVQAELLQEGHLVDVDNMYIEETLWNLLSSAQQKWAAMIPCFKKEKLELEVEAEVVEHLMEKSHQANVKALLRAAKDRKHKTRTTIVKKMIYLKTKQRVNDLPVWKFMQ</sequence>
<dbReference type="EMBL" id="JAUEPU010000023">
    <property type="protein sequence ID" value="KAK0493806.1"/>
    <property type="molecule type" value="Genomic_DNA"/>
</dbReference>
<dbReference type="Proteomes" id="UP001175228">
    <property type="component" value="Unassembled WGS sequence"/>
</dbReference>
<name>A0AA39Q1T7_9AGAR</name>
<feature type="compositionally biased region" description="Polar residues" evidence="2">
    <location>
        <begin position="84"/>
        <end position="96"/>
    </location>
</feature>
<accession>A0AA39Q1T7</accession>
<comment type="caution">
    <text evidence="3">The sequence shown here is derived from an EMBL/GenBank/DDBJ whole genome shotgun (WGS) entry which is preliminary data.</text>
</comment>
<protein>
    <submittedName>
        <fullName evidence="3">Uncharacterized protein</fullName>
    </submittedName>
</protein>
<feature type="coiled-coil region" evidence="1">
    <location>
        <begin position="22"/>
        <end position="49"/>
    </location>
</feature>